<keyword evidence="4 8" id="KW-0812">Transmembrane</keyword>
<dbReference type="RefSeq" id="WP_344775839.1">
    <property type="nucleotide sequence ID" value="NZ_BAABAH010000008.1"/>
</dbReference>
<dbReference type="PANTHER" id="PTHR30614">
    <property type="entry name" value="MEMBRANE COMPONENT OF AMINO ACID ABC TRANSPORTER"/>
    <property type="match status" value="1"/>
</dbReference>
<feature type="transmembrane region" description="Helical" evidence="8">
    <location>
        <begin position="126"/>
        <end position="145"/>
    </location>
</feature>
<evidence type="ECO:0000256" key="3">
    <source>
        <dbReference type="ARBA" id="ARBA00022475"/>
    </source>
</evidence>
<evidence type="ECO:0000313" key="11">
    <source>
        <dbReference type="Proteomes" id="UP001501821"/>
    </source>
</evidence>
<dbReference type="InterPro" id="IPR043429">
    <property type="entry name" value="ArtM/GltK/GlnP/TcyL/YhdX-like"/>
</dbReference>
<evidence type="ECO:0000256" key="2">
    <source>
        <dbReference type="ARBA" id="ARBA00022448"/>
    </source>
</evidence>
<dbReference type="NCBIfam" id="TIGR01726">
    <property type="entry name" value="HEQRo_perm_3TM"/>
    <property type="match status" value="1"/>
</dbReference>
<evidence type="ECO:0000256" key="1">
    <source>
        <dbReference type="ARBA" id="ARBA00004651"/>
    </source>
</evidence>
<dbReference type="InterPro" id="IPR035906">
    <property type="entry name" value="MetI-like_sf"/>
</dbReference>
<feature type="domain" description="ABC transmembrane type-1" evidence="9">
    <location>
        <begin position="57"/>
        <end position="254"/>
    </location>
</feature>
<evidence type="ECO:0000256" key="4">
    <source>
        <dbReference type="ARBA" id="ARBA00022692"/>
    </source>
</evidence>
<feature type="transmembrane region" description="Helical" evidence="8">
    <location>
        <begin position="93"/>
        <end position="114"/>
    </location>
</feature>
<evidence type="ECO:0000256" key="5">
    <source>
        <dbReference type="ARBA" id="ARBA00022970"/>
    </source>
</evidence>
<dbReference type="CDD" id="cd06261">
    <property type="entry name" value="TM_PBP2"/>
    <property type="match status" value="1"/>
</dbReference>
<dbReference type="InterPro" id="IPR000515">
    <property type="entry name" value="MetI-like"/>
</dbReference>
<comment type="similarity">
    <text evidence="8">Belongs to the binding-protein-dependent transport system permease family.</text>
</comment>
<evidence type="ECO:0000256" key="8">
    <source>
        <dbReference type="RuleBase" id="RU363032"/>
    </source>
</evidence>
<comment type="subcellular location">
    <subcellularLocation>
        <location evidence="1 8">Cell membrane</location>
        <topology evidence="1 8">Multi-pass membrane protein</topology>
    </subcellularLocation>
</comment>
<name>A0ABP7IN06_9ACTN</name>
<dbReference type="Gene3D" id="1.10.3720.10">
    <property type="entry name" value="MetI-like"/>
    <property type="match status" value="1"/>
</dbReference>
<dbReference type="EMBL" id="BAABAH010000008">
    <property type="protein sequence ID" value="GAA3822288.1"/>
    <property type="molecule type" value="Genomic_DNA"/>
</dbReference>
<dbReference type="SUPFAM" id="SSF161098">
    <property type="entry name" value="MetI-like"/>
    <property type="match status" value="1"/>
</dbReference>
<keyword evidence="2 8" id="KW-0813">Transport</keyword>
<keyword evidence="6 8" id="KW-1133">Transmembrane helix</keyword>
<evidence type="ECO:0000256" key="7">
    <source>
        <dbReference type="ARBA" id="ARBA00023136"/>
    </source>
</evidence>
<keyword evidence="3" id="KW-1003">Cell membrane</keyword>
<dbReference type="PANTHER" id="PTHR30614:SF0">
    <property type="entry name" value="L-CYSTINE TRANSPORT SYSTEM PERMEASE PROTEIN TCYL"/>
    <property type="match status" value="1"/>
</dbReference>
<feature type="transmembrane region" description="Helical" evidence="8">
    <location>
        <begin position="61"/>
        <end position="81"/>
    </location>
</feature>
<dbReference type="Pfam" id="PF00528">
    <property type="entry name" value="BPD_transp_1"/>
    <property type="match status" value="1"/>
</dbReference>
<keyword evidence="5" id="KW-0029">Amino-acid transport</keyword>
<evidence type="ECO:0000259" key="9">
    <source>
        <dbReference type="PROSITE" id="PS50928"/>
    </source>
</evidence>
<organism evidence="10 11">
    <name type="scientific">Nocardioides panacisoli</name>
    <dbReference type="NCBI Taxonomy" id="627624"/>
    <lineage>
        <taxon>Bacteria</taxon>
        <taxon>Bacillati</taxon>
        <taxon>Actinomycetota</taxon>
        <taxon>Actinomycetes</taxon>
        <taxon>Propionibacteriales</taxon>
        <taxon>Nocardioidaceae</taxon>
        <taxon>Nocardioides</taxon>
    </lineage>
</organism>
<sequence>MKRTTRRRLVLVGLNVLVLAFALAAVLLVKANWDTIGPNFWSPGRKDTWRDLITTGVKNTVIYTVIAFSGGLVLAVALALGRLSPVFTLRWVATAYIEFFRGLPALLVISFMAYGPEIAFGWRPPGGLPGAGLLALILVASAYMAETVRAGIQAVPRGQSEAARSLGMGGGATMVRIILPQAFRVVIPPLTNEFVLLIKDTALLSVIGVQLGQRELTTVARDFESTGATAQTSTSLVQAALIYLVITIPLTQLVSWLERRQRRATR</sequence>
<evidence type="ECO:0000256" key="6">
    <source>
        <dbReference type="ARBA" id="ARBA00022989"/>
    </source>
</evidence>
<feature type="transmembrane region" description="Helical" evidence="8">
    <location>
        <begin position="236"/>
        <end position="257"/>
    </location>
</feature>
<keyword evidence="11" id="KW-1185">Reference proteome</keyword>
<accession>A0ABP7IN06</accession>
<feature type="transmembrane region" description="Helical" evidence="8">
    <location>
        <begin position="166"/>
        <end position="187"/>
    </location>
</feature>
<keyword evidence="7 8" id="KW-0472">Membrane</keyword>
<reference evidence="11" key="1">
    <citation type="journal article" date="2019" name="Int. J. Syst. Evol. Microbiol.">
        <title>The Global Catalogue of Microorganisms (GCM) 10K type strain sequencing project: providing services to taxonomists for standard genome sequencing and annotation.</title>
        <authorList>
            <consortium name="The Broad Institute Genomics Platform"/>
            <consortium name="The Broad Institute Genome Sequencing Center for Infectious Disease"/>
            <person name="Wu L."/>
            <person name="Ma J."/>
        </authorList>
    </citation>
    <scope>NUCLEOTIDE SEQUENCE [LARGE SCALE GENOMIC DNA]</scope>
    <source>
        <strain evidence="11">JCM 16953</strain>
    </source>
</reference>
<dbReference type="Proteomes" id="UP001501821">
    <property type="component" value="Unassembled WGS sequence"/>
</dbReference>
<protein>
    <submittedName>
        <fullName evidence="10">Amino acid ABC transporter permease</fullName>
    </submittedName>
</protein>
<dbReference type="InterPro" id="IPR010065">
    <property type="entry name" value="AA_ABC_transptr_permease_3TM"/>
</dbReference>
<evidence type="ECO:0000313" key="10">
    <source>
        <dbReference type="EMBL" id="GAA3822288.1"/>
    </source>
</evidence>
<dbReference type="PROSITE" id="PS50928">
    <property type="entry name" value="ABC_TM1"/>
    <property type="match status" value="1"/>
</dbReference>
<gene>
    <name evidence="10" type="ORF">GCM10022242_24810</name>
</gene>
<proteinExistence type="inferred from homology"/>
<comment type="caution">
    <text evidence="10">The sequence shown here is derived from an EMBL/GenBank/DDBJ whole genome shotgun (WGS) entry which is preliminary data.</text>
</comment>